<keyword evidence="3" id="KW-1185">Reference proteome</keyword>
<evidence type="ECO:0000313" key="3">
    <source>
        <dbReference type="Proteomes" id="UP001152747"/>
    </source>
</evidence>
<dbReference type="InterPro" id="IPR000718">
    <property type="entry name" value="Peptidase_M13"/>
</dbReference>
<dbReference type="GO" id="GO:0004222">
    <property type="term" value="F:metalloendopeptidase activity"/>
    <property type="evidence" value="ECO:0007669"/>
    <property type="project" value="InterPro"/>
</dbReference>
<reference evidence="2" key="1">
    <citation type="submission" date="2022-11" db="EMBL/GenBank/DDBJ databases">
        <authorList>
            <person name="Kikuchi T."/>
        </authorList>
    </citation>
    <scope>NUCLEOTIDE SEQUENCE</scope>
    <source>
        <strain evidence="2">PS1010</strain>
    </source>
</reference>
<dbReference type="InterPro" id="IPR018497">
    <property type="entry name" value="Peptidase_M13_C"/>
</dbReference>
<proteinExistence type="predicted"/>
<accession>A0A9P1J1R4</accession>
<dbReference type="GO" id="GO:0005886">
    <property type="term" value="C:plasma membrane"/>
    <property type="evidence" value="ECO:0007669"/>
    <property type="project" value="TreeGrafter"/>
</dbReference>
<feature type="domain" description="Peptidase M13 C-terminal" evidence="1">
    <location>
        <begin position="320"/>
        <end position="470"/>
    </location>
</feature>
<dbReference type="SUPFAM" id="SSF55486">
    <property type="entry name" value="Metalloproteases ('zincins'), catalytic domain"/>
    <property type="match status" value="1"/>
</dbReference>
<sequence length="473" mass="54375">MKSFLILLIPLVAGNYNILEILESNIDDNIDPCDDFYRHVCAKNRKDVPTWLDYMEGEYAKELEKLARESVSGELIELYKAIERLGSQGLSDGFEKRLSKLYFEKCESNKTEAYEFLRTLERLFDIKENGECYGFYCFSNLALDSNCSRAAKTLKRGVLLPTYVMYLKKSYHFGNVSKVWKNGLSSLWVVKHRDEVKQIVDMFQFFKKELLNEIEKTPWLLNSNTMEIFKNITSQMRISLPEEKIEKTIVNIKNAKIKYDECLNNFKILGEDYLSEACIILAVPEIEDYNLAMVNAQNAHPYVIIHNTFLALLADKGSIALKYGTVGSALAHEMGHSIIVRDLTDGFYPYYSEKINPCIQNQFNKTCSIYKEADCVVTDKQLDDNGSDVFGFPFAFERLKQIMGDEVYQKIPESTRDLTHAKAFFHLVYGIGCRRNDVAPIIGDIFHGTNNIRINAGVIQSPEFEKSFQLLEK</sequence>
<dbReference type="PANTHER" id="PTHR11733:SF208">
    <property type="entry name" value="PEPTIDASE M13 C-TERMINAL DOMAIN-CONTAINING PROTEIN"/>
    <property type="match status" value="1"/>
</dbReference>
<organism evidence="2 3">
    <name type="scientific">Caenorhabditis angaria</name>
    <dbReference type="NCBI Taxonomy" id="860376"/>
    <lineage>
        <taxon>Eukaryota</taxon>
        <taxon>Metazoa</taxon>
        <taxon>Ecdysozoa</taxon>
        <taxon>Nematoda</taxon>
        <taxon>Chromadorea</taxon>
        <taxon>Rhabditida</taxon>
        <taxon>Rhabditina</taxon>
        <taxon>Rhabditomorpha</taxon>
        <taxon>Rhabditoidea</taxon>
        <taxon>Rhabditidae</taxon>
        <taxon>Peloderinae</taxon>
        <taxon>Caenorhabditis</taxon>
    </lineage>
</organism>
<protein>
    <recommendedName>
        <fullName evidence="1">Peptidase M13 C-terminal domain-containing protein</fullName>
    </recommendedName>
</protein>
<gene>
    <name evidence="2" type="ORF">CAMP_LOCUS16769</name>
</gene>
<name>A0A9P1J1R4_9PELO</name>
<dbReference type="GO" id="GO:0016485">
    <property type="term" value="P:protein processing"/>
    <property type="evidence" value="ECO:0007669"/>
    <property type="project" value="TreeGrafter"/>
</dbReference>
<dbReference type="Pfam" id="PF01431">
    <property type="entry name" value="Peptidase_M13"/>
    <property type="match status" value="1"/>
</dbReference>
<dbReference type="PROSITE" id="PS51885">
    <property type="entry name" value="NEPRILYSIN"/>
    <property type="match status" value="1"/>
</dbReference>
<dbReference type="OrthoDB" id="5866043at2759"/>
<evidence type="ECO:0000313" key="2">
    <source>
        <dbReference type="EMBL" id="CAI5454132.1"/>
    </source>
</evidence>
<evidence type="ECO:0000259" key="1">
    <source>
        <dbReference type="Pfam" id="PF01431"/>
    </source>
</evidence>
<dbReference type="EMBL" id="CANHGI010000006">
    <property type="protein sequence ID" value="CAI5454132.1"/>
    <property type="molecule type" value="Genomic_DNA"/>
</dbReference>
<dbReference type="InterPro" id="IPR024079">
    <property type="entry name" value="MetalloPept_cat_dom_sf"/>
</dbReference>
<dbReference type="Gene3D" id="3.40.390.10">
    <property type="entry name" value="Collagenase (Catalytic Domain)"/>
    <property type="match status" value="1"/>
</dbReference>
<dbReference type="Proteomes" id="UP001152747">
    <property type="component" value="Unassembled WGS sequence"/>
</dbReference>
<comment type="caution">
    <text evidence="2">The sequence shown here is derived from an EMBL/GenBank/DDBJ whole genome shotgun (WGS) entry which is preliminary data.</text>
</comment>
<dbReference type="PANTHER" id="PTHR11733">
    <property type="entry name" value="ZINC METALLOPROTEASE FAMILY M13 NEPRILYSIN-RELATED"/>
    <property type="match status" value="1"/>
</dbReference>
<dbReference type="AlphaFoldDB" id="A0A9P1J1R4"/>